<reference evidence="1 2" key="1">
    <citation type="journal article" date="2019" name="Commun. Biol.">
        <title>The bagworm genome reveals a unique fibroin gene that provides high tensile strength.</title>
        <authorList>
            <person name="Kono N."/>
            <person name="Nakamura H."/>
            <person name="Ohtoshi R."/>
            <person name="Tomita M."/>
            <person name="Numata K."/>
            <person name="Arakawa K."/>
        </authorList>
    </citation>
    <scope>NUCLEOTIDE SEQUENCE [LARGE SCALE GENOMIC DNA]</scope>
</reference>
<sequence length="242" mass="26770">MTRDFSSVISLPPTLETRNVSRRPFAPIRFATCSSIKVTVEPSSRSAWTFIEPSGPYSSTGTIFKYARIVLTLFTDTAVCSVTTAVVWALPHDPLSWSALGGVAYDVRLDISYRAFLCTWLACDGPQVSETHAKPFRGVPFSLIFNFTNSPQSGKPCSLLQSGHIIFTFIVDRFDGWKAVCEFELLSSYFIVLIAFVLRGRRSGVGLKFLLPPFSIGMEALHWSAILFKKVDNITSSGSSLF</sequence>
<keyword evidence="2" id="KW-1185">Reference proteome</keyword>
<gene>
    <name evidence="1" type="ORF">EVAR_60601_1</name>
</gene>
<dbReference type="AlphaFoldDB" id="A0A4C1YFZ0"/>
<comment type="caution">
    <text evidence="1">The sequence shown here is derived from an EMBL/GenBank/DDBJ whole genome shotgun (WGS) entry which is preliminary data.</text>
</comment>
<evidence type="ECO:0000313" key="2">
    <source>
        <dbReference type="Proteomes" id="UP000299102"/>
    </source>
</evidence>
<proteinExistence type="predicted"/>
<evidence type="ECO:0000313" key="1">
    <source>
        <dbReference type="EMBL" id="GBP73367.1"/>
    </source>
</evidence>
<dbReference type="EMBL" id="BGZK01001171">
    <property type="protein sequence ID" value="GBP73367.1"/>
    <property type="molecule type" value="Genomic_DNA"/>
</dbReference>
<protein>
    <submittedName>
        <fullName evidence="1">Uncharacterized protein</fullName>
    </submittedName>
</protein>
<accession>A0A4C1YFZ0</accession>
<dbReference type="Proteomes" id="UP000299102">
    <property type="component" value="Unassembled WGS sequence"/>
</dbReference>
<organism evidence="1 2">
    <name type="scientific">Eumeta variegata</name>
    <name type="common">Bagworm moth</name>
    <name type="synonym">Eumeta japonica</name>
    <dbReference type="NCBI Taxonomy" id="151549"/>
    <lineage>
        <taxon>Eukaryota</taxon>
        <taxon>Metazoa</taxon>
        <taxon>Ecdysozoa</taxon>
        <taxon>Arthropoda</taxon>
        <taxon>Hexapoda</taxon>
        <taxon>Insecta</taxon>
        <taxon>Pterygota</taxon>
        <taxon>Neoptera</taxon>
        <taxon>Endopterygota</taxon>
        <taxon>Lepidoptera</taxon>
        <taxon>Glossata</taxon>
        <taxon>Ditrysia</taxon>
        <taxon>Tineoidea</taxon>
        <taxon>Psychidae</taxon>
        <taxon>Oiketicinae</taxon>
        <taxon>Eumeta</taxon>
    </lineage>
</organism>
<name>A0A4C1YFZ0_EUMVA</name>